<proteinExistence type="predicted"/>
<evidence type="ECO:0008006" key="6">
    <source>
        <dbReference type="Google" id="ProtNLM"/>
    </source>
</evidence>
<keyword evidence="1" id="KW-1133">Transmembrane helix</keyword>
<protein>
    <recommendedName>
        <fullName evidence="6">Signal peptide containing protein</fullName>
    </recommendedName>
</protein>
<dbReference type="Proteomes" id="UP000182764">
    <property type="component" value="Unassembled WGS sequence"/>
</dbReference>
<sequence>MIKKTKNMVKAGIAILAIAIIFLGIGAIYIHDNLSTYFIYYAKHIPHAEGTNPEMVFILEHLDSMGESTIEGLRYDTDGYNAIIKDETFSLSNNPFNDSAKYDVFFSQSHYTYLFDGEGKFISYWYLDENDKGKYEKSEARKSEAQGYVDEVINPIVEKLEVKPKVNLQWWFNKKYQERFN</sequence>
<evidence type="ECO:0000313" key="2">
    <source>
        <dbReference type="EMBL" id="SEL87808.1"/>
    </source>
</evidence>
<name>A0A1H7TTB3_9STRE</name>
<accession>A0A1H7TTB3</accession>
<evidence type="ECO:0000313" key="3">
    <source>
        <dbReference type="EMBL" id="SER11510.1"/>
    </source>
</evidence>
<evidence type="ECO:0000313" key="4">
    <source>
        <dbReference type="Proteomes" id="UP000182712"/>
    </source>
</evidence>
<dbReference type="EMBL" id="FOGM01000001">
    <property type="protein sequence ID" value="SER11510.1"/>
    <property type="molecule type" value="Genomic_DNA"/>
</dbReference>
<reference evidence="4 5" key="1">
    <citation type="submission" date="2016-10" db="EMBL/GenBank/DDBJ databases">
        <authorList>
            <person name="de Groot N.N."/>
        </authorList>
    </citation>
    <scope>NUCLEOTIDE SEQUENCE [LARGE SCALE GENOMIC DNA]</scope>
    <source>
        <strain evidence="2 5">VTM1R29</strain>
        <strain evidence="3 4">VTM2R47</strain>
    </source>
</reference>
<evidence type="ECO:0000313" key="5">
    <source>
        <dbReference type="Proteomes" id="UP000182764"/>
    </source>
</evidence>
<organism evidence="2 5">
    <name type="scientific">Streptococcus gallolyticus</name>
    <dbReference type="NCBI Taxonomy" id="315405"/>
    <lineage>
        <taxon>Bacteria</taxon>
        <taxon>Bacillati</taxon>
        <taxon>Bacillota</taxon>
        <taxon>Bacilli</taxon>
        <taxon>Lactobacillales</taxon>
        <taxon>Streptococcaceae</taxon>
        <taxon>Streptococcus</taxon>
    </lineage>
</organism>
<keyword evidence="1" id="KW-0472">Membrane</keyword>
<dbReference type="RefSeq" id="WP_074595721.1">
    <property type="nucleotide sequence ID" value="NZ_FNUH01000002.1"/>
</dbReference>
<dbReference type="Proteomes" id="UP000182712">
    <property type="component" value="Unassembled WGS sequence"/>
</dbReference>
<evidence type="ECO:0000256" key="1">
    <source>
        <dbReference type="SAM" id="Phobius"/>
    </source>
</evidence>
<dbReference type="EMBL" id="FOBM01000001">
    <property type="protein sequence ID" value="SEL87808.1"/>
    <property type="molecule type" value="Genomic_DNA"/>
</dbReference>
<feature type="transmembrane region" description="Helical" evidence="1">
    <location>
        <begin position="12"/>
        <end position="30"/>
    </location>
</feature>
<gene>
    <name evidence="2" type="ORF">SAMN04487839_1012</name>
    <name evidence="3" type="ORF">SAMN04487840_101107</name>
</gene>
<keyword evidence="1" id="KW-0812">Transmembrane</keyword>
<dbReference type="AlphaFoldDB" id="A0A1H7TTB3"/>